<dbReference type="EMBL" id="CM016552">
    <property type="protein sequence ID" value="TKW39555.1"/>
    <property type="molecule type" value="Genomic_DNA"/>
</dbReference>
<dbReference type="Gramene" id="TKW39559">
    <property type="protein sequence ID" value="TKW39559"/>
    <property type="gene ID" value="SEVIR_1G186700v2"/>
</dbReference>
<dbReference type="Gramene" id="TKW39560">
    <property type="protein sequence ID" value="TKW39560"/>
    <property type="gene ID" value="SEVIR_1G186700v2"/>
</dbReference>
<organism evidence="2 3">
    <name type="scientific">Setaria viridis</name>
    <name type="common">Green bristlegrass</name>
    <name type="synonym">Setaria italica subsp. viridis</name>
    <dbReference type="NCBI Taxonomy" id="4556"/>
    <lineage>
        <taxon>Eukaryota</taxon>
        <taxon>Viridiplantae</taxon>
        <taxon>Streptophyta</taxon>
        <taxon>Embryophyta</taxon>
        <taxon>Tracheophyta</taxon>
        <taxon>Spermatophyta</taxon>
        <taxon>Magnoliopsida</taxon>
        <taxon>Liliopsida</taxon>
        <taxon>Poales</taxon>
        <taxon>Poaceae</taxon>
        <taxon>PACMAD clade</taxon>
        <taxon>Panicoideae</taxon>
        <taxon>Panicodae</taxon>
        <taxon>Paniceae</taxon>
        <taxon>Cenchrinae</taxon>
        <taxon>Setaria</taxon>
    </lineage>
</organism>
<dbReference type="Gramene" id="TKW39554">
    <property type="protein sequence ID" value="TKW39554"/>
    <property type="gene ID" value="SEVIR_1G186700v2"/>
</dbReference>
<dbReference type="Gramene" id="TKW39557">
    <property type="protein sequence ID" value="TKW39557"/>
    <property type="gene ID" value="SEVIR_1G186700v2"/>
</dbReference>
<accession>A0A4U6WA14</accession>
<dbReference type="EMBL" id="CM016552">
    <property type="protein sequence ID" value="TKW39559.1"/>
    <property type="molecule type" value="Genomic_DNA"/>
</dbReference>
<evidence type="ECO:0000313" key="3">
    <source>
        <dbReference type="Proteomes" id="UP000298652"/>
    </source>
</evidence>
<dbReference type="Gramene" id="TKW39553">
    <property type="protein sequence ID" value="TKW39553"/>
    <property type="gene ID" value="SEVIR_1G186700v2"/>
</dbReference>
<gene>
    <name evidence="2" type="ORF">SEVIR_1G186700v2</name>
</gene>
<dbReference type="EMBL" id="CM016552">
    <property type="protein sequence ID" value="TKW39557.1"/>
    <property type="molecule type" value="Genomic_DNA"/>
</dbReference>
<sequence>MSQLPTGARSPLAGAAPLSIRPPFQAPRHHPLGSPPRAHLARKVSDPLRLLRLPAEDWSIRIPMTSALPRPLPRHPRGHASSSRAPSPLPSPNLPMAALSAATTPSRGAARQQLAPAAPRPSRGGAPTRRLELRASVSPTVTADAPDEAAAEHLVEPAPETKLSKLVCPICYYPFVSVSNPSGDATSLECSTCKKFYHIKQDY</sequence>
<dbReference type="EMBL" id="CM016552">
    <property type="protein sequence ID" value="TKW39553.1"/>
    <property type="molecule type" value="Genomic_DNA"/>
</dbReference>
<feature type="compositionally biased region" description="Low complexity" evidence="1">
    <location>
        <begin position="109"/>
        <end position="128"/>
    </location>
</feature>
<dbReference type="EMBL" id="CM016552">
    <property type="protein sequence ID" value="TKW39560.1"/>
    <property type="molecule type" value="Genomic_DNA"/>
</dbReference>
<evidence type="ECO:0000256" key="1">
    <source>
        <dbReference type="SAM" id="MobiDB-lite"/>
    </source>
</evidence>
<dbReference type="EMBL" id="CM016552">
    <property type="protein sequence ID" value="TKW39554.1"/>
    <property type="molecule type" value="Genomic_DNA"/>
</dbReference>
<dbReference type="Gramene" id="TKW39556">
    <property type="protein sequence ID" value="TKW39556"/>
    <property type="gene ID" value="SEVIR_1G186700v2"/>
</dbReference>
<feature type="region of interest" description="Disordered" evidence="1">
    <location>
        <begin position="66"/>
        <end position="152"/>
    </location>
</feature>
<dbReference type="EMBL" id="CM016552">
    <property type="protein sequence ID" value="TKW39558.1"/>
    <property type="molecule type" value="Genomic_DNA"/>
</dbReference>
<keyword evidence="3" id="KW-1185">Reference proteome</keyword>
<dbReference type="EMBL" id="CM016552">
    <property type="protein sequence ID" value="TKW39556.1"/>
    <property type="molecule type" value="Genomic_DNA"/>
</dbReference>
<protein>
    <submittedName>
        <fullName evidence="2">Uncharacterized protein</fullName>
    </submittedName>
</protein>
<dbReference type="Gramene" id="TKW39558">
    <property type="protein sequence ID" value="TKW39558"/>
    <property type="gene ID" value="SEVIR_1G186700v2"/>
</dbReference>
<proteinExistence type="predicted"/>
<evidence type="ECO:0000313" key="2">
    <source>
        <dbReference type="EMBL" id="TKW39560.1"/>
    </source>
</evidence>
<feature type="region of interest" description="Disordered" evidence="1">
    <location>
        <begin position="1"/>
        <end position="45"/>
    </location>
</feature>
<dbReference type="AlphaFoldDB" id="A0A4U6WA14"/>
<reference evidence="2 3" key="1">
    <citation type="submission" date="2019-03" db="EMBL/GenBank/DDBJ databases">
        <title>WGS assembly of Setaria viridis.</title>
        <authorList>
            <person name="Huang P."/>
            <person name="Jenkins J."/>
            <person name="Grimwood J."/>
            <person name="Barry K."/>
            <person name="Healey A."/>
            <person name="Mamidi S."/>
            <person name="Sreedasyam A."/>
            <person name="Shu S."/>
            <person name="Feldman M."/>
            <person name="Wu J."/>
            <person name="Yu Y."/>
            <person name="Chen C."/>
            <person name="Johnson J."/>
            <person name="Rokhsar D."/>
            <person name="Baxter I."/>
            <person name="Schmutz J."/>
            <person name="Brutnell T."/>
            <person name="Kellogg E."/>
        </authorList>
    </citation>
    <scope>NUCLEOTIDE SEQUENCE [LARGE SCALE GENOMIC DNA]</scope>
    <source>
        <strain evidence="3">cv. A10</strain>
    </source>
</reference>
<dbReference type="EMBL" id="CM016552">
    <property type="protein sequence ID" value="TKW39552.1"/>
    <property type="molecule type" value="Genomic_DNA"/>
</dbReference>
<name>A0A4U6WA14_SETVI</name>
<dbReference type="Gramene" id="TKW39552">
    <property type="protein sequence ID" value="TKW39552"/>
    <property type="gene ID" value="SEVIR_1G186700v2"/>
</dbReference>
<dbReference type="Gramene" id="TKW39555">
    <property type="protein sequence ID" value="TKW39555"/>
    <property type="gene ID" value="SEVIR_1G186700v2"/>
</dbReference>
<dbReference type="Proteomes" id="UP000298652">
    <property type="component" value="Chromosome 1"/>
</dbReference>